<evidence type="ECO:0000313" key="14">
    <source>
        <dbReference type="Proteomes" id="UP000001307"/>
    </source>
</evidence>
<evidence type="ECO:0000256" key="8">
    <source>
        <dbReference type="ARBA" id="ARBA00030116"/>
    </source>
</evidence>
<evidence type="ECO:0000256" key="1">
    <source>
        <dbReference type="ARBA" id="ARBA00004275"/>
    </source>
</evidence>
<evidence type="ECO:0000256" key="4">
    <source>
        <dbReference type="ARBA" id="ARBA00022884"/>
    </source>
</evidence>
<dbReference type="CDD" id="cd09981">
    <property type="entry name" value="LOTUS_5_Limkain_b1"/>
    <property type="match status" value="1"/>
</dbReference>
<dbReference type="GO" id="GO:0048477">
    <property type="term" value="P:oogenesis"/>
    <property type="evidence" value="ECO:0007669"/>
    <property type="project" value="UniProtKB-KW"/>
</dbReference>
<dbReference type="InterPro" id="IPR012677">
    <property type="entry name" value="Nucleotide-bd_a/b_plait_sf"/>
</dbReference>
<gene>
    <name evidence="13" type="ORF">GSOID_T00003104001</name>
</gene>
<evidence type="ECO:0000256" key="9">
    <source>
        <dbReference type="PROSITE-ProRule" id="PRU00176"/>
    </source>
</evidence>
<dbReference type="Pfam" id="PF11608">
    <property type="entry name" value="RRM_MARF1"/>
    <property type="match status" value="1"/>
</dbReference>
<dbReference type="Pfam" id="PF01936">
    <property type="entry name" value="NYN"/>
    <property type="match status" value="1"/>
</dbReference>
<dbReference type="PANTHER" id="PTHR14379">
    <property type="entry name" value="LIMKAIN B LKAP"/>
    <property type="match status" value="1"/>
</dbReference>
<dbReference type="PROSITE" id="PS51644">
    <property type="entry name" value="HTH_OST"/>
    <property type="match status" value="3"/>
</dbReference>
<feature type="domain" description="HTH OST-type" evidence="12">
    <location>
        <begin position="830"/>
        <end position="905"/>
    </location>
</feature>
<keyword evidence="3" id="KW-0677">Repeat</keyword>
<dbReference type="InParanoid" id="E4X6J7"/>
<dbReference type="Gene3D" id="3.30.70.330">
    <property type="match status" value="1"/>
</dbReference>
<evidence type="ECO:0000256" key="3">
    <source>
        <dbReference type="ARBA" id="ARBA00022737"/>
    </source>
</evidence>
<dbReference type="AlphaFoldDB" id="E4X6J7"/>
<feature type="region of interest" description="Disordered" evidence="10">
    <location>
        <begin position="377"/>
        <end position="397"/>
    </location>
</feature>
<protein>
    <recommendedName>
        <fullName evidence="2">Meiosis regulator and mRNA stability factor 1</fullName>
    </recommendedName>
    <alternativeName>
        <fullName evidence="8">Limkain-b1</fullName>
    </alternativeName>
</protein>
<dbReference type="OrthoDB" id="549353at2759"/>
<dbReference type="GO" id="GO:0051321">
    <property type="term" value="P:meiotic cell cycle"/>
    <property type="evidence" value="ECO:0007669"/>
    <property type="project" value="UniProtKB-KW"/>
</dbReference>
<dbReference type="InterPro" id="IPR041966">
    <property type="entry name" value="LOTUS-like"/>
</dbReference>
<proteinExistence type="predicted"/>
<dbReference type="InterPro" id="IPR045602">
    <property type="entry name" value="MARF1_LOTUS"/>
</dbReference>
<feature type="compositionally biased region" description="Low complexity" evidence="10">
    <location>
        <begin position="17"/>
        <end position="28"/>
    </location>
</feature>
<keyword evidence="14" id="KW-1185">Reference proteome</keyword>
<evidence type="ECO:0000259" key="12">
    <source>
        <dbReference type="PROSITE" id="PS51644"/>
    </source>
</evidence>
<dbReference type="InterPro" id="IPR000504">
    <property type="entry name" value="RRM_dom"/>
</dbReference>
<dbReference type="InterPro" id="IPR035979">
    <property type="entry name" value="RBD_domain_sf"/>
</dbReference>
<feature type="domain" description="RRM" evidence="11">
    <location>
        <begin position="291"/>
        <end position="366"/>
    </location>
</feature>
<comment type="subcellular location">
    <subcellularLocation>
        <location evidence="1">Peroxisome</location>
    </subcellularLocation>
</comment>
<dbReference type="GO" id="GO:0004540">
    <property type="term" value="F:RNA nuclease activity"/>
    <property type="evidence" value="ECO:0007669"/>
    <property type="project" value="InterPro"/>
</dbReference>
<feature type="compositionally biased region" description="Polar residues" evidence="10">
    <location>
        <begin position="380"/>
        <end position="392"/>
    </location>
</feature>
<dbReference type="GO" id="GO:1905762">
    <property type="term" value="F:CCR4-NOT complex binding"/>
    <property type="evidence" value="ECO:0007669"/>
    <property type="project" value="TreeGrafter"/>
</dbReference>
<keyword evidence="4 9" id="KW-0694">RNA-binding</keyword>
<dbReference type="GO" id="GO:0005777">
    <property type="term" value="C:peroxisome"/>
    <property type="evidence" value="ECO:0007669"/>
    <property type="project" value="UniProtKB-SubCell"/>
</dbReference>
<dbReference type="EMBL" id="FN653027">
    <property type="protein sequence ID" value="CBY07753.1"/>
    <property type="molecule type" value="Genomic_DNA"/>
</dbReference>
<dbReference type="CDD" id="cd10910">
    <property type="entry name" value="PIN_limkain_b1_N_like"/>
    <property type="match status" value="1"/>
</dbReference>
<sequence>MENKENQNPSYQGHNNSRSQQYYQQSESALPSNPPCQRAVFHDLRYATSTIKSRFFLFINNKYKSLSKGFPPIPDSKSSSFLHTHHLDKMNYATNLFNKSSVESSSRVPVDQMEVAGVFWDIENCAVPHQKSAFALVQRIRERMFNYLREVEFMVACDASKETKAVMDQGYELNSAQVNIVHIKGTAKNAADEKLRQAIRRFADEHPPPATIIIITGDINFVPDIADLNNRKKYNVVLIYPDQVNASLRISLQKISIKAPDPLIYATSTRISYAEFALDLPPRNAIQDCESMVVVSNLPTSQHLPKSAIRNRLSQLFENTGGRVQHVFGKSASVSFRNQDMARRALKRLDGEDVFGNKITIREKAIFNDEEHRRKINRLIPQNSQSSSATSDYTGASSSYTPSYASAVSGSAINKPRQLTLVKPPPVPQQLTDGVKLTITNIDAALGEDGIKEALTFKIQKCSPIIRLVIQPYNRFTMTADVVVPTMTDATSVLETCQRARLGKKRILVTLTQQSDMRMNAFRANVSYLIQDGNAVSLSELQAKYNEVFHDHTACSLENLRRLGPGFLKIEESVWSRGRNPCESCQTGTPCRLCKHDLDQINVRLATPIRKKPPNLRNIPQSPFTVSQPHCDRHVQVGVPVYDASMVKVHCSLREFAAKLHSLLANHHGILPLCSLNICWIEEFHHFPEVNSDSEGVYLEHLASFVPGVEIITSHHGHKIISWAQTGSSTDGDTESISSSSTTSSRPRAPLGDPSVVNFGRELTELLKDHDGSSVALSQLNTTFSAKFGKLPFRPGVPPIQQLARLSHVVQVLGPEGAQKRVITLTHRAQVKRFTQETVKILKSSSERNCYASEYPQLYSEHFKTSFRLSDFGVCDLGDLLSDVPEGHLETTGEGPELLISLPKKNRTPDEIQRTNKFGTEVAELLSECDKFSLPFTAFVPHYHHHFGRQCRLSNYGFTKLQDLFEAIPDIVTIDEIPNDKRLSLTIKEKIAILTRQTEELMEENAELTLLDFADVYMQRFKRRLEPSLFEEPSIRCLLDRLNSILLLEPCIKSQKCYLRRVSKEQHNNFLALRKDLLRALLVNEHTSSFIECELLQRRYEHTCASKFESSRYAQSDTLIFEDLARRALSEFIFNDERGGFNLRPMFFEARRLWKLFHDQEAQHDWAYDPKKSNFINAIQVEFRHRYPSVPTNTIREIMDILNPILNDQKQGNPLLRFKAPRKDFRIG</sequence>
<dbReference type="Pfam" id="PF12872">
    <property type="entry name" value="OST-HTH"/>
    <property type="match status" value="2"/>
</dbReference>
<reference evidence="13" key="1">
    <citation type="journal article" date="2010" name="Science">
        <title>Plasticity of animal genome architecture unmasked by rapid evolution of a pelagic tunicate.</title>
        <authorList>
            <person name="Denoeud F."/>
            <person name="Henriet S."/>
            <person name="Mungpakdee S."/>
            <person name="Aury J.M."/>
            <person name="Da Silva C."/>
            <person name="Brinkmann H."/>
            <person name="Mikhaleva J."/>
            <person name="Olsen L.C."/>
            <person name="Jubin C."/>
            <person name="Canestro C."/>
            <person name="Bouquet J.M."/>
            <person name="Danks G."/>
            <person name="Poulain J."/>
            <person name="Campsteijn C."/>
            <person name="Adamski M."/>
            <person name="Cross I."/>
            <person name="Yadetie F."/>
            <person name="Muffato M."/>
            <person name="Louis A."/>
            <person name="Butcher S."/>
            <person name="Tsagkogeorga G."/>
            <person name="Konrad A."/>
            <person name="Singh S."/>
            <person name="Jensen M.F."/>
            <person name="Cong E.H."/>
            <person name="Eikeseth-Otteraa H."/>
            <person name="Noel B."/>
            <person name="Anthouard V."/>
            <person name="Porcel B.M."/>
            <person name="Kachouri-Lafond R."/>
            <person name="Nishino A."/>
            <person name="Ugolini M."/>
            <person name="Chourrout P."/>
            <person name="Nishida H."/>
            <person name="Aasland R."/>
            <person name="Huzurbazar S."/>
            <person name="Westhof E."/>
            <person name="Delsuc F."/>
            <person name="Lehrach H."/>
            <person name="Reinhardt R."/>
            <person name="Weissenbach J."/>
            <person name="Roy S.W."/>
            <person name="Artiguenave F."/>
            <person name="Postlethwait J.H."/>
            <person name="Manak J.R."/>
            <person name="Thompson E.M."/>
            <person name="Jaillon O."/>
            <person name="Du Pasquier L."/>
            <person name="Boudinot P."/>
            <person name="Liberles D.A."/>
            <person name="Volff J.N."/>
            <person name="Philippe H."/>
            <person name="Lenhard B."/>
            <person name="Roest Crollius H."/>
            <person name="Wincker P."/>
            <person name="Chourrout D."/>
        </authorList>
    </citation>
    <scope>NUCLEOTIDE SEQUENCE [LARGE SCALE GENOMIC DNA]</scope>
</reference>
<evidence type="ECO:0000313" key="13">
    <source>
        <dbReference type="EMBL" id="CBY07753.1"/>
    </source>
</evidence>
<feature type="domain" description="HTH OST-type" evidence="12">
    <location>
        <begin position="755"/>
        <end position="826"/>
    </location>
</feature>
<keyword evidence="5" id="KW-0221">Differentiation</keyword>
<keyword evidence="7" id="KW-0469">Meiosis</keyword>
<dbReference type="GO" id="GO:0003723">
    <property type="term" value="F:RNA binding"/>
    <property type="evidence" value="ECO:0007669"/>
    <property type="project" value="UniProtKB-UniRule"/>
</dbReference>
<keyword evidence="6" id="KW-0576">Peroxisome</keyword>
<feature type="region of interest" description="Disordered" evidence="10">
    <location>
        <begin position="1"/>
        <end position="34"/>
    </location>
</feature>
<feature type="compositionally biased region" description="Low complexity" evidence="10">
    <location>
        <begin position="726"/>
        <end position="745"/>
    </location>
</feature>
<evidence type="ECO:0000256" key="7">
    <source>
        <dbReference type="ARBA" id="ARBA00023254"/>
    </source>
</evidence>
<feature type="region of interest" description="Disordered" evidence="10">
    <location>
        <begin position="723"/>
        <end position="754"/>
    </location>
</feature>
<dbReference type="SMART" id="SM00360">
    <property type="entry name" value="RRM"/>
    <property type="match status" value="2"/>
</dbReference>
<evidence type="ECO:0000256" key="6">
    <source>
        <dbReference type="ARBA" id="ARBA00023140"/>
    </source>
</evidence>
<dbReference type="Pfam" id="PF19687">
    <property type="entry name" value="MARF1_LOTUS"/>
    <property type="match status" value="1"/>
</dbReference>
<evidence type="ECO:0000256" key="5">
    <source>
        <dbReference type="ARBA" id="ARBA00022943"/>
    </source>
</evidence>
<dbReference type="InterPro" id="IPR025605">
    <property type="entry name" value="OST-HTH/LOTUS_dom"/>
</dbReference>
<feature type="compositionally biased region" description="Polar residues" evidence="10">
    <location>
        <begin position="1"/>
        <end position="16"/>
    </location>
</feature>
<dbReference type="Gene3D" id="3.30.420.610">
    <property type="entry name" value="LOTUS domain-like"/>
    <property type="match status" value="1"/>
</dbReference>
<dbReference type="GO" id="GO:0010468">
    <property type="term" value="P:regulation of gene expression"/>
    <property type="evidence" value="ECO:0007669"/>
    <property type="project" value="InterPro"/>
</dbReference>
<dbReference type="InterPro" id="IPR034189">
    <property type="entry name" value="MARF1_RRM1"/>
</dbReference>
<dbReference type="InterPro" id="IPR021139">
    <property type="entry name" value="NYN"/>
</dbReference>
<evidence type="ECO:0000256" key="2">
    <source>
        <dbReference type="ARBA" id="ARBA00022152"/>
    </source>
</evidence>
<name>E4X6J7_OIKDI</name>
<evidence type="ECO:0000256" key="10">
    <source>
        <dbReference type="SAM" id="MobiDB-lite"/>
    </source>
</evidence>
<evidence type="ECO:0000259" key="11">
    <source>
        <dbReference type="PROSITE" id="PS50102"/>
    </source>
</evidence>
<dbReference type="CDD" id="cd12255">
    <property type="entry name" value="RRM1_LKAP"/>
    <property type="match status" value="1"/>
</dbReference>
<dbReference type="SUPFAM" id="SSF54928">
    <property type="entry name" value="RNA-binding domain, RBD"/>
    <property type="match status" value="1"/>
</dbReference>
<accession>E4X6J7</accession>
<keyword evidence="5" id="KW-0896">Oogenesis</keyword>
<feature type="domain" description="HTH OST-type" evidence="12">
    <location>
        <begin position="914"/>
        <end position="989"/>
    </location>
</feature>
<dbReference type="PROSITE" id="PS50102">
    <property type="entry name" value="RRM"/>
    <property type="match status" value="1"/>
</dbReference>
<dbReference type="PANTHER" id="PTHR14379:SF3">
    <property type="entry name" value="MEIOSIS REGULATOR AND MRNA STABILITY FACTOR 1"/>
    <property type="match status" value="1"/>
</dbReference>
<dbReference type="Proteomes" id="UP000001307">
    <property type="component" value="Unassembled WGS sequence"/>
</dbReference>
<organism evidence="13">
    <name type="scientific">Oikopleura dioica</name>
    <name type="common">Tunicate</name>
    <dbReference type="NCBI Taxonomy" id="34765"/>
    <lineage>
        <taxon>Eukaryota</taxon>
        <taxon>Metazoa</taxon>
        <taxon>Chordata</taxon>
        <taxon>Tunicata</taxon>
        <taxon>Appendicularia</taxon>
        <taxon>Copelata</taxon>
        <taxon>Oikopleuridae</taxon>
        <taxon>Oikopleura</taxon>
    </lineage>
</organism>
<dbReference type="InterPro" id="IPR024768">
    <property type="entry name" value="Marf1"/>
</dbReference>